<comment type="caution">
    <text evidence="1">The sequence shown here is derived from an EMBL/GenBank/DDBJ whole genome shotgun (WGS) entry which is preliminary data.</text>
</comment>
<reference evidence="1 2" key="1">
    <citation type="submission" date="2022-08" db="EMBL/GenBank/DDBJ databases">
        <title>Paenibacillus endoradicis sp. nov., Paenibacillus radicibacter sp. nov and Paenibacillus pararadicis sp. nov., three cold-adapted plant growth-promoting bacteria isolated from root of Larix gmelinii in Great Khingan.</title>
        <authorList>
            <person name="Xue H."/>
        </authorList>
    </citation>
    <scope>NUCLEOTIDE SEQUENCE [LARGE SCALE GENOMIC DNA]</scope>
    <source>
        <strain evidence="1 2">N5-1-1-5</strain>
    </source>
</reference>
<accession>A0ABT1YKD5</accession>
<protein>
    <submittedName>
        <fullName evidence="1">Uncharacterized protein</fullName>
    </submittedName>
</protein>
<sequence length="154" mass="18474">MPRLEYRLYDEDSDFPLLYYYDRIGREETALRFACDYLVKESAVYEKTSNAIEDGCYVIYVKRADDERVMSWEKRDSGQTPGLKLELREYREFGADYRLVHCYSFQDTLAVLLHLEANYLYLEGQEWYRTSTEIDEDRETFVIYAVKSELDLLK</sequence>
<dbReference type="Proteomes" id="UP001300012">
    <property type="component" value="Unassembled WGS sequence"/>
</dbReference>
<dbReference type="RefSeq" id="WP_258215212.1">
    <property type="nucleotide sequence ID" value="NZ_JANQBD010000015.1"/>
</dbReference>
<keyword evidence="2" id="KW-1185">Reference proteome</keyword>
<dbReference type="EMBL" id="JANQBD010000015">
    <property type="protein sequence ID" value="MCR8633647.1"/>
    <property type="molecule type" value="Genomic_DNA"/>
</dbReference>
<proteinExistence type="predicted"/>
<evidence type="ECO:0000313" key="2">
    <source>
        <dbReference type="Proteomes" id="UP001300012"/>
    </source>
</evidence>
<name>A0ABT1YKD5_9BACL</name>
<organism evidence="1 2">
    <name type="scientific">Paenibacillus radicis</name>
    <name type="common">ex Xue et al. 2023</name>
    <dbReference type="NCBI Taxonomy" id="2972489"/>
    <lineage>
        <taxon>Bacteria</taxon>
        <taxon>Bacillati</taxon>
        <taxon>Bacillota</taxon>
        <taxon>Bacilli</taxon>
        <taxon>Bacillales</taxon>
        <taxon>Paenibacillaceae</taxon>
        <taxon>Paenibacillus</taxon>
    </lineage>
</organism>
<gene>
    <name evidence="1" type="ORF">NV381_20900</name>
</gene>
<evidence type="ECO:0000313" key="1">
    <source>
        <dbReference type="EMBL" id="MCR8633647.1"/>
    </source>
</evidence>